<name>A0A1H0VSK9_9BURK</name>
<evidence type="ECO:0000256" key="2">
    <source>
        <dbReference type="ARBA" id="ARBA00005182"/>
    </source>
</evidence>
<protein>
    <submittedName>
        <fullName evidence="9">Alginate O-acetyltransferase complex protein AlgJ</fullName>
    </submittedName>
</protein>
<gene>
    <name evidence="9" type="ORF">SAMN04489708_12860</name>
</gene>
<feature type="transmembrane region" description="Helical" evidence="7">
    <location>
        <begin position="18"/>
        <end position="36"/>
    </location>
</feature>
<comment type="subcellular location">
    <subcellularLocation>
        <location evidence="1">Periplasm</location>
    </subcellularLocation>
</comment>
<keyword evidence="6" id="KW-0016">Alginate biosynthesis</keyword>
<keyword evidence="7" id="KW-1133">Transmembrane helix</keyword>
<evidence type="ECO:0000256" key="5">
    <source>
        <dbReference type="ARBA" id="ARBA00022764"/>
    </source>
</evidence>
<dbReference type="UniPathway" id="UPA00286"/>
<dbReference type="GO" id="GO:0042121">
    <property type="term" value="P:alginic acid biosynthetic process"/>
    <property type="evidence" value="ECO:0007669"/>
    <property type="project" value="UniProtKB-UniPathway"/>
</dbReference>
<reference evidence="10" key="1">
    <citation type="submission" date="2016-10" db="EMBL/GenBank/DDBJ databases">
        <authorList>
            <person name="Varghese N."/>
            <person name="Submissions S."/>
        </authorList>
    </citation>
    <scope>NUCLEOTIDE SEQUENCE [LARGE SCALE GENOMIC DNA]</scope>
    <source>
        <strain evidence="10">DSM 17101</strain>
    </source>
</reference>
<keyword evidence="3 9" id="KW-0808">Transferase</keyword>
<evidence type="ECO:0000256" key="1">
    <source>
        <dbReference type="ARBA" id="ARBA00004418"/>
    </source>
</evidence>
<organism evidence="9 10">
    <name type="scientific">Paracidovorax cattleyae</name>
    <dbReference type="NCBI Taxonomy" id="80868"/>
    <lineage>
        <taxon>Bacteria</taxon>
        <taxon>Pseudomonadati</taxon>
        <taxon>Pseudomonadota</taxon>
        <taxon>Betaproteobacteria</taxon>
        <taxon>Burkholderiales</taxon>
        <taxon>Comamonadaceae</taxon>
        <taxon>Paracidovorax</taxon>
    </lineage>
</organism>
<evidence type="ECO:0000256" key="3">
    <source>
        <dbReference type="ARBA" id="ARBA00022679"/>
    </source>
</evidence>
<dbReference type="GO" id="GO:0042597">
    <property type="term" value="C:periplasmic space"/>
    <property type="evidence" value="ECO:0007669"/>
    <property type="project" value="UniProtKB-SubCell"/>
</dbReference>
<dbReference type="GO" id="GO:0016740">
    <property type="term" value="F:transferase activity"/>
    <property type="evidence" value="ECO:0007669"/>
    <property type="project" value="UniProtKB-KW"/>
</dbReference>
<evidence type="ECO:0000256" key="7">
    <source>
        <dbReference type="SAM" id="Phobius"/>
    </source>
</evidence>
<evidence type="ECO:0000256" key="6">
    <source>
        <dbReference type="ARBA" id="ARBA00022841"/>
    </source>
</evidence>
<dbReference type="InterPro" id="IPR031811">
    <property type="entry name" value="ALGX/ALGJ_SGNH-like"/>
</dbReference>
<accession>A0A1H0VSK9</accession>
<sequence>MDAPQTPPDGDRWAGHRWFAIAVALVLAAGCAWSAARLARMQIDPAEWQPDHWVDGRAGNQLNRALGTLPGQDRIDLWSAALRYRLLGDLGPQVREGCPGWLFYRDGLQPQPGQGDAFSQRLKLMRHWTGRLGQAGIRIVVAVVPDKSRIESAHLCGLEVSRPLQARLDAWQQALAAGGVPYADLRPVLYSLPQAFYRTDVHMAAQGAEAAAARAAEVALPLLGGPGGQVFEAQRGTAPEPRMGDLIVLAGLAHAPDSWRPPVERVVPERVRPVHAGGLLDEGPQAEVLLLGDSNGLRSDFAERLGRRLGREVWNQSQDGGYFAGAMLSALARQERWPAGVRLVVWQFSELSLSLPLSAEERRALAELP</sequence>
<comment type="pathway">
    <text evidence="2">Glycan biosynthesis; alginate biosynthesis.</text>
</comment>
<dbReference type="Pfam" id="PF16822">
    <property type="entry name" value="ALGX"/>
    <property type="match status" value="1"/>
</dbReference>
<evidence type="ECO:0000256" key="4">
    <source>
        <dbReference type="ARBA" id="ARBA00022729"/>
    </source>
</evidence>
<keyword evidence="4" id="KW-0732">Signal</keyword>
<dbReference type="CDD" id="cd14444">
    <property type="entry name" value="AlgX_N_like_1"/>
    <property type="match status" value="1"/>
</dbReference>
<dbReference type="Proteomes" id="UP000199317">
    <property type="component" value="Unassembled WGS sequence"/>
</dbReference>
<dbReference type="AlphaFoldDB" id="A0A1H0VSK9"/>
<keyword evidence="10" id="KW-1185">Reference proteome</keyword>
<dbReference type="EMBL" id="FNJL01000028">
    <property type="protein sequence ID" value="SDP81562.1"/>
    <property type="molecule type" value="Genomic_DNA"/>
</dbReference>
<dbReference type="RefSeq" id="WP_092837829.1">
    <property type="nucleotide sequence ID" value="NZ_FNJL01000028.1"/>
</dbReference>
<evidence type="ECO:0000313" key="10">
    <source>
        <dbReference type="Proteomes" id="UP000199317"/>
    </source>
</evidence>
<feature type="domain" description="AlgX/AlgJ SGNH hydrolase-like" evidence="8">
    <location>
        <begin position="94"/>
        <end position="350"/>
    </location>
</feature>
<evidence type="ECO:0000313" key="9">
    <source>
        <dbReference type="EMBL" id="SDP81562.1"/>
    </source>
</evidence>
<proteinExistence type="predicted"/>
<dbReference type="OrthoDB" id="8717445at2"/>
<keyword evidence="5" id="KW-0574">Periplasm</keyword>
<evidence type="ECO:0000259" key="8">
    <source>
        <dbReference type="Pfam" id="PF16822"/>
    </source>
</evidence>
<keyword evidence="7" id="KW-0812">Transmembrane</keyword>
<keyword evidence="7" id="KW-0472">Membrane</keyword>